<dbReference type="AlphaFoldDB" id="A0A8H9CGM2"/>
<keyword evidence="1" id="KW-0812">Transmembrane</keyword>
<comment type="caution">
    <text evidence="2">The sequence shown here is derived from an EMBL/GenBank/DDBJ whole genome shotgun (WGS) entry which is preliminary data.</text>
</comment>
<evidence type="ECO:0000256" key="1">
    <source>
        <dbReference type="SAM" id="Phobius"/>
    </source>
</evidence>
<sequence length="121" mass="15097">MNKFKLYFGYYLCFNWVMFAYIFFSGLIFDPDLVMQIIFLQSWFSGIILFFWMIYHLIKNKNLKYKFLWFLSFCIMFAGVIFYFWFVYRVKYKNTKVLKNNGSRLLFRENIDRIEVDGRYE</sequence>
<keyword evidence="3" id="KW-1185">Reference proteome</keyword>
<reference evidence="2 3" key="1">
    <citation type="submission" date="2020-05" db="EMBL/GenBank/DDBJ databases">
        <authorList>
            <person name="Petersen J."/>
            <person name="Sayavedra L."/>
        </authorList>
    </citation>
    <scope>NUCLEOTIDE SEQUENCE [LARGE SCALE GENOMIC DNA]</scope>
    <source>
        <strain evidence="2">B thermophilus SOXS</strain>
    </source>
</reference>
<protein>
    <submittedName>
        <fullName evidence="2">Uncharacterized protein</fullName>
    </submittedName>
</protein>
<proteinExistence type="predicted"/>
<organism evidence="2 3">
    <name type="scientific">Bathymodiolus thermophilus thioautotrophic gill symbiont</name>
    <dbReference type="NCBI Taxonomy" id="2360"/>
    <lineage>
        <taxon>Bacteria</taxon>
        <taxon>Pseudomonadati</taxon>
        <taxon>Pseudomonadota</taxon>
        <taxon>Gammaproteobacteria</taxon>
        <taxon>sulfur-oxidizing symbionts</taxon>
    </lineage>
</organism>
<evidence type="ECO:0000313" key="2">
    <source>
        <dbReference type="EMBL" id="CAB5505962.1"/>
    </source>
</evidence>
<gene>
    <name evidence="2" type="ORF">THERMOS_2217</name>
</gene>
<keyword evidence="1" id="KW-1133">Transmembrane helix</keyword>
<evidence type="ECO:0000313" key="3">
    <source>
        <dbReference type="Proteomes" id="UP000643672"/>
    </source>
</evidence>
<feature type="transmembrane region" description="Helical" evidence="1">
    <location>
        <begin position="34"/>
        <end position="55"/>
    </location>
</feature>
<dbReference type="EMBL" id="CAESAQ020000095">
    <property type="protein sequence ID" value="CAB5505962.1"/>
    <property type="molecule type" value="Genomic_DNA"/>
</dbReference>
<dbReference type="RefSeq" id="WP_202763429.1">
    <property type="nucleotide sequence ID" value="NZ_CAESAQ020000095.1"/>
</dbReference>
<dbReference type="Proteomes" id="UP000643672">
    <property type="component" value="Unassembled WGS sequence"/>
</dbReference>
<keyword evidence="1" id="KW-0472">Membrane</keyword>
<feature type="transmembrane region" description="Helical" evidence="1">
    <location>
        <begin position="67"/>
        <end position="88"/>
    </location>
</feature>
<name>A0A8H9CGM2_9GAMM</name>
<feature type="transmembrane region" description="Helical" evidence="1">
    <location>
        <begin position="7"/>
        <end position="28"/>
    </location>
</feature>
<accession>A0A8H9CGM2</accession>